<reference evidence="2 3" key="1">
    <citation type="submission" date="2024-01" db="EMBL/GenBank/DDBJ databases">
        <title>The genomes of 5 underutilized Papilionoideae crops provide insights into root nodulation and disease resistanc.</title>
        <authorList>
            <person name="Yuan L."/>
        </authorList>
    </citation>
    <scope>NUCLEOTIDE SEQUENCE [LARGE SCALE GENOMIC DNA]</scope>
    <source>
        <strain evidence="2">ZHUSHIDOU_FW_LH</strain>
        <tissue evidence="2">Leaf</tissue>
    </source>
</reference>
<keyword evidence="3" id="KW-1185">Reference proteome</keyword>
<evidence type="ECO:0000256" key="1">
    <source>
        <dbReference type="SAM" id="SignalP"/>
    </source>
</evidence>
<dbReference type="EMBL" id="JAYWIO010000001">
    <property type="protein sequence ID" value="KAK7289773.1"/>
    <property type="molecule type" value="Genomic_DNA"/>
</dbReference>
<accession>A0AAN9P8T1</accession>
<sequence>MSLFSGFGLWLILKFKNGDLPWCCWIHGGSPSLTSSFSVLYNGAMIKKHNFLSAMTTNNAFEEGSEQKET</sequence>
<protein>
    <submittedName>
        <fullName evidence="2">Uncharacterized protein</fullName>
    </submittedName>
</protein>
<feature type="signal peptide" evidence="1">
    <location>
        <begin position="1"/>
        <end position="18"/>
    </location>
</feature>
<dbReference type="Proteomes" id="UP001372338">
    <property type="component" value="Unassembled WGS sequence"/>
</dbReference>
<dbReference type="AlphaFoldDB" id="A0AAN9P8T1"/>
<feature type="chain" id="PRO_5043045408" evidence="1">
    <location>
        <begin position="19"/>
        <end position="70"/>
    </location>
</feature>
<comment type="caution">
    <text evidence="2">The sequence shown here is derived from an EMBL/GenBank/DDBJ whole genome shotgun (WGS) entry which is preliminary data.</text>
</comment>
<organism evidence="2 3">
    <name type="scientific">Crotalaria pallida</name>
    <name type="common">Smooth rattlebox</name>
    <name type="synonym">Crotalaria striata</name>
    <dbReference type="NCBI Taxonomy" id="3830"/>
    <lineage>
        <taxon>Eukaryota</taxon>
        <taxon>Viridiplantae</taxon>
        <taxon>Streptophyta</taxon>
        <taxon>Embryophyta</taxon>
        <taxon>Tracheophyta</taxon>
        <taxon>Spermatophyta</taxon>
        <taxon>Magnoliopsida</taxon>
        <taxon>eudicotyledons</taxon>
        <taxon>Gunneridae</taxon>
        <taxon>Pentapetalae</taxon>
        <taxon>rosids</taxon>
        <taxon>fabids</taxon>
        <taxon>Fabales</taxon>
        <taxon>Fabaceae</taxon>
        <taxon>Papilionoideae</taxon>
        <taxon>50 kb inversion clade</taxon>
        <taxon>genistoids sensu lato</taxon>
        <taxon>core genistoids</taxon>
        <taxon>Crotalarieae</taxon>
        <taxon>Crotalaria</taxon>
    </lineage>
</organism>
<proteinExistence type="predicted"/>
<evidence type="ECO:0000313" key="3">
    <source>
        <dbReference type="Proteomes" id="UP001372338"/>
    </source>
</evidence>
<keyword evidence="1" id="KW-0732">Signal</keyword>
<gene>
    <name evidence="2" type="ORF">RIF29_03702</name>
</gene>
<evidence type="ECO:0000313" key="2">
    <source>
        <dbReference type="EMBL" id="KAK7289773.1"/>
    </source>
</evidence>
<name>A0AAN9P8T1_CROPI</name>